<sequence>MSWLFGGDSKKEEPKQEVSFAFDPQSAQDVSSFLNTDALDTSKLHPLAGLDRGLEYLNLEDESLTDLPGAHGIIPIKDWTDDLCYGTGAVYLSALGVGGAYGLAEGLRKTQNAASPRLRLNGVLNAVTRRGPFLGNMAGVLALTYNGINSTIGYYRGKHDALNSLSAAGLAGAIFKATKGPKPMLISSGLMMSVAGAWCAFKAAVF</sequence>
<dbReference type="EMBL" id="SWFS01000367">
    <property type="protein sequence ID" value="KAA8908246.1"/>
    <property type="molecule type" value="Genomic_DNA"/>
</dbReference>
<evidence type="ECO:0000313" key="5">
    <source>
        <dbReference type="EMBL" id="KAA8908246.1"/>
    </source>
</evidence>
<dbReference type="PANTHER" id="PTHR15371">
    <property type="entry name" value="TIM23"/>
    <property type="match status" value="1"/>
</dbReference>
<keyword evidence="3" id="KW-1133">Transmembrane helix</keyword>
<keyword evidence="4" id="KW-0472">Membrane</keyword>
<protein>
    <recommendedName>
        <fullName evidence="7">Mitochondrial import inner membrane translocase subunit TIM23</fullName>
    </recommendedName>
</protein>
<accession>A0A642UZ59</accession>
<dbReference type="Pfam" id="PF02466">
    <property type="entry name" value="Tim17"/>
    <property type="match status" value="1"/>
</dbReference>
<evidence type="ECO:0000256" key="2">
    <source>
        <dbReference type="ARBA" id="ARBA00022692"/>
    </source>
</evidence>
<keyword evidence="6" id="KW-1185">Reference proteome</keyword>
<dbReference type="AlphaFoldDB" id="A0A642UZ59"/>
<evidence type="ECO:0000313" key="6">
    <source>
        <dbReference type="Proteomes" id="UP000761534"/>
    </source>
</evidence>
<evidence type="ECO:0008006" key="7">
    <source>
        <dbReference type="Google" id="ProtNLM"/>
    </source>
</evidence>
<reference evidence="5" key="1">
    <citation type="journal article" date="2019" name="G3 (Bethesda)">
        <title>Genome Assemblies of Two Rare Opportunistic Yeast Pathogens: Diutina rugosa (syn. Candida rugosa) and Trichomonascus ciferrii (syn. Candida ciferrii).</title>
        <authorList>
            <person name="Mixao V."/>
            <person name="Saus E."/>
            <person name="Hansen A.P."/>
            <person name="Lass-Florl C."/>
            <person name="Gabaldon T."/>
        </authorList>
    </citation>
    <scope>NUCLEOTIDE SEQUENCE</scope>
    <source>
        <strain evidence="5">CBS 4856</strain>
    </source>
</reference>
<dbReference type="Proteomes" id="UP000761534">
    <property type="component" value="Unassembled WGS sequence"/>
</dbReference>
<comment type="caution">
    <text evidence="5">The sequence shown here is derived from an EMBL/GenBank/DDBJ whole genome shotgun (WGS) entry which is preliminary data.</text>
</comment>
<proteinExistence type="predicted"/>
<dbReference type="GO" id="GO:0030150">
    <property type="term" value="P:protein import into mitochondrial matrix"/>
    <property type="evidence" value="ECO:0007669"/>
    <property type="project" value="TreeGrafter"/>
</dbReference>
<dbReference type="OrthoDB" id="159299at2759"/>
<dbReference type="GO" id="GO:0005744">
    <property type="term" value="C:TIM23 mitochondrial import inner membrane translocase complex"/>
    <property type="evidence" value="ECO:0007669"/>
    <property type="project" value="TreeGrafter"/>
</dbReference>
<gene>
    <name evidence="5" type="ORF">TRICI_004805</name>
</gene>
<evidence type="ECO:0000256" key="4">
    <source>
        <dbReference type="ARBA" id="ARBA00023136"/>
    </source>
</evidence>
<dbReference type="InterPro" id="IPR045238">
    <property type="entry name" value="Tim23-like"/>
</dbReference>
<evidence type="ECO:0000256" key="3">
    <source>
        <dbReference type="ARBA" id="ARBA00022989"/>
    </source>
</evidence>
<name>A0A642UZ59_9ASCO</name>
<comment type="subcellular location">
    <subcellularLocation>
        <location evidence="1">Membrane</location>
        <topology evidence="1">Multi-pass membrane protein</topology>
    </subcellularLocation>
</comment>
<evidence type="ECO:0000256" key="1">
    <source>
        <dbReference type="ARBA" id="ARBA00004141"/>
    </source>
</evidence>
<keyword evidence="2" id="KW-0812">Transmembrane</keyword>
<dbReference type="VEuPathDB" id="FungiDB:TRICI_004805"/>
<dbReference type="GO" id="GO:0008320">
    <property type="term" value="F:protein transmembrane transporter activity"/>
    <property type="evidence" value="ECO:0007669"/>
    <property type="project" value="TreeGrafter"/>
</dbReference>
<dbReference type="PANTHER" id="PTHR15371:SF0">
    <property type="entry name" value="SD19278P"/>
    <property type="match status" value="1"/>
</dbReference>
<organism evidence="5 6">
    <name type="scientific">Trichomonascus ciferrii</name>
    <dbReference type="NCBI Taxonomy" id="44093"/>
    <lineage>
        <taxon>Eukaryota</taxon>
        <taxon>Fungi</taxon>
        <taxon>Dikarya</taxon>
        <taxon>Ascomycota</taxon>
        <taxon>Saccharomycotina</taxon>
        <taxon>Dipodascomycetes</taxon>
        <taxon>Dipodascales</taxon>
        <taxon>Trichomonascaceae</taxon>
        <taxon>Trichomonascus</taxon>
        <taxon>Trichomonascus ciferrii complex</taxon>
    </lineage>
</organism>